<protein>
    <submittedName>
        <fullName evidence="1">Uncharacterized protein</fullName>
    </submittedName>
</protein>
<sequence>LLRVARLNAPDLMYEVPLDAPRYARVARLDAPKLMCVLSLADALLPAVTPGFAALVLAPRARPCAAWPEQCP</sequence>
<keyword evidence="2" id="KW-1185">Reference proteome</keyword>
<proteinExistence type="predicted"/>
<name>A0ABS8SY69_DATST</name>
<organism evidence="1 2">
    <name type="scientific">Datura stramonium</name>
    <name type="common">Jimsonweed</name>
    <name type="synonym">Common thornapple</name>
    <dbReference type="NCBI Taxonomy" id="4076"/>
    <lineage>
        <taxon>Eukaryota</taxon>
        <taxon>Viridiplantae</taxon>
        <taxon>Streptophyta</taxon>
        <taxon>Embryophyta</taxon>
        <taxon>Tracheophyta</taxon>
        <taxon>Spermatophyta</taxon>
        <taxon>Magnoliopsida</taxon>
        <taxon>eudicotyledons</taxon>
        <taxon>Gunneridae</taxon>
        <taxon>Pentapetalae</taxon>
        <taxon>asterids</taxon>
        <taxon>lamiids</taxon>
        <taxon>Solanales</taxon>
        <taxon>Solanaceae</taxon>
        <taxon>Solanoideae</taxon>
        <taxon>Datureae</taxon>
        <taxon>Datura</taxon>
    </lineage>
</organism>
<feature type="non-terminal residue" evidence="1">
    <location>
        <position position="72"/>
    </location>
</feature>
<dbReference type="Proteomes" id="UP000823775">
    <property type="component" value="Unassembled WGS sequence"/>
</dbReference>
<feature type="non-terminal residue" evidence="1">
    <location>
        <position position="1"/>
    </location>
</feature>
<evidence type="ECO:0000313" key="2">
    <source>
        <dbReference type="Proteomes" id="UP000823775"/>
    </source>
</evidence>
<gene>
    <name evidence="1" type="ORF">HAX54_051116</name>
</gene>
<evidence type="ECO:0000313" key="1">
    <source>
        <dbReference type="EMBL" id="MCD7463675.1"/>
    </source>
</evidence>
<reference evidence="1 2" key="1">
    <citation type="journal article" date="2021" name="BMC Genomics">
        <title>Datura genome reveals duplications of psychoactive alkaloid biosynthetic genes and high mutation rate following tissue culture.</title>
        <authorList>
            <person name="Rajewski A."/>
            <person name="Carter-House D."/>
            <person name="Stajich J."/>
            <person name="Litt A."/>
        </authorList>
    </citation>
    <scope>NUCLEOTIDE SEQUENCE [LARGE SCALE GENOMIC DNA]</scope>
    <source>
        <strain evidence="1">AR-01</strain>
    </source>
</reference>
<comment type="caution">
    <text evidence="1">The sequence shown here is derived from an EMBL/GenBank/DDBJ whole genome shotgun (WGS) entry which is preliminary data.</text>
</comment>
<dbReference type="EMBL" id="JACEIK010000902">
    <property type="protein sequence ID" value="MCD7463675.1"/>
    <property type="molecule type" value="Genomic_DNA"/>
</dbReference>
<accession>A0ABS8SY69</accession>